<feature type="transmembrane region" description="Helical" evidence="1">
    <location>
        <begin position="54"/>
        <end position="72"/>
    </location>
</feature>
<organism evidence="2 3">
    <name type="scientific">Kushneria sinocarnis</name>
    <dbReference type="NCBI Taxonomy" id="595502"/>
    <lineage>
        <taxon>Bacteria</taxon>
        <taxon>Pseudomonadati</taxon>
        <taxon>Pseudomonadota</taxon>
        <taxon>Gammaproteobacteria</taxon>
        <taxon>Oceanospirillales</taxon>
        <taxon>Halomonadaceae</taxon>
        <taxon>Kushneria</taxon>
    </lineage>
</organism>
<accession>A0A420WUJ7</accession>
<evidence type="ECO:0000313" key="2">
    <source>
        <dbReference type="EMBL" id="RKQ97100.1"/>
    </source>
</evidence>
<dbReference type="Proteomes" id="UP000281975">
    <property type="component" value="Unassembled WGS sequence"/>
</dbReference>
<keyword evidence="1" id="KW-1133">Transmembrane helix</keyword>
<reference evidence="2 3" key="1">
    <citation type="submission" date="2018-10" db="EMBL/GenBank/DDBJ databases">
        <title>Genomic Encyclopedia of Type Strains, Phase IV (KMG-IV): sequencing the most valuable type-strain genomes for metagenomic binning, comparative biology and taxonomic classification.</title>
        <authorList>
            <person name="Goeker M."/>
        </authorList>
    </citation>
    <scope>NUCLEOTIDE SEQUENCE [LARGE SCALE GENOMIC DNA]</scope>
    <source>
        <strain evidence="2 3">DSM 23229</strain>
    </source>
</reference>
<dbReference type="AlphaFoldDB" id="A0A420WUJ7"/>
<proteinExistence type="predicted"/>
<dbReference type="OrthoDB" id="7067565at2"/>
<dbReference type="EMBL" id="RBIN01000007">
    <property type="protein sequence ID" value="RKQ97100.1"/>
    <property type="molecule type" value="Genomic_DNA"/>
</dbReference>
<sequence>MIHEPISLAAYVLAKASGGNPVVSTVTVGIFYLMFSILEAGVEKMAFGKRFEHWLDPVFALAFMSFAAYAVWKCAIINVQA</sequence>
<protein>
    <submittedName>
        <fullName evidence="2">Uncharacterized protein</fullName>
    </submittedName>
</protein>
<keyword evidence="1" id="KW-0812">Transmembrane</keyword>
<evidence type="ECO:0000313" key="3">
    <source>
        <dbReference type="Proteomes" id="UP000281975"/>
    </source>
</evidence>
<evidence type="ECO:0000256" key="1">
    <source>
        <dbReference type="SAM" id="Phobius"/>
    </source>
</evidence>
<keyword evidence="3" id="KW-1185">Reference proteome</keyword>
<comment type="caution">
    <text evidence="2">The sequence shown here is derived from an EMBL/GenBank/DDBJ whole genome shotgun (WGS) entry which is preliminary data.</text>
</comment>
<keyword evidence="1" id="KW-0472">Membrane</keyword>
<feature type="transmembrane region" description="Helical" evidence="1">
    <location>
        <begin position="22"/>
        <end position="42"/>
    </location>
</feature>
<dbReference type="RefSeq" id="WP_121173439.1">
    <property type="nucleotide sequence ID" value="NZ_RBIN01000007.1"/>
</dbReference>
<name>A0A420WUJ7_9GAMM</name>
<gene>
    <name evidence="2" type="ORF">C7446_2519</name>
</gene>